<dbReference type="RefSeq" id="WP_171297238.1">
    <property type="nucleotide sequence ID" value="NZ_CP087102.1"/>
</dbReference>
<keyword evidence="1" id="KW-0812">Transmembrane</keyword>
<protein>
    <submittedName>
        <fullName evidence="2">Uncharacterized protein</fullName>
    </submittedName>
</protein>
<dbReference type="EMBL" id="JABEYB010000008">
    <property type="protein sequence ID" value="NNU76560.1"/>
    <property type="molecule type" value="Genomic_DNA"/>
</dbReference>
<evidence type="ECO:0000256" key="1">
    <source>
        <dbReference type="SAM" id="Phobius"/>
    </source>
</evidence>
<sequence length="56" mass="6240">MVGIEILKILKLILGASIIVLCLLIFAIASVLIHYSLTYYGEHKKIELDVLGKKDI</sequence>
<name>A0A7Y3WT24_9CLOT</name>
<feature type="transmembrane region" description="Helical" evidence="1">
    <location>
        <begin position="12"/>
        <end position="35"/>
    </location>
</feature>
<reference evidence="2 3" key="1">
    <citation type="submission" date="2020-05" db="EMBL/GenBank/DDBJ databases">
        <title>Complete genome of Clostridium estertheticum subspecies estertheticum, isolated from Vacuum packed lamb meat from New Zealand imported to Switzerland.</title>
        <authorList>
            <person name="Wambui J."/>
            <person name="Stevens M.J.A."/>
            <person name="Stephan R."/>
        </authorList>
    </citation>
    <scope>NUCLEOTIDE SEQUENCE [LARGE SCALE GENOMIC DNA]</scope>
    <source>
        <strain evidence="2 3">CEST001</strain>
    </source>
</reference>
<organism evidence="2 3">
    <name type="scientific">Clostridium estertheticum</name>
    <dbReference type="NCBI Taxonomy" id="238834"/>
    <lineage>
        <taxon>Bacteria</taxon>
        <taxon>Bacillati</taxon>
        <taxon>Bacillota</taxon>
        <taxon>Clostridia</taxon>
        <taxon>Eubacteriales</taxon>
        <taxon>Clostridiaceae</taxon>
        <taxon>Clostridium</taxon>
    </lineage>
</organism>
<keyword evidence="1" id="KW-1133">Transmembrane helix</keyword>
<gene>
    <name evidence="2" type="ORF">HLQ16_11515</name>
</gene>
<evidence type="ECO:0000313" key="2">
    <source>
        <dbReference type="EMBL" id="NNU76560.1"/>
    </source>
</evidence>
<accession>A0A7Y3WT24</accession>
<dbReference type="AlphaFoldDB" id="A0A7Y3WT24"/>
<proteinExistence type="predicted"/>
<dbReference type="Proteomes" id="UP000531659">
    <property type="component" value="Unassembled WGS sequence"/>
</dbReference>
<keyword evidence="1" id="KW-0472">Membrane</keyword>
<comment type="caution">
    <text evidence="2">The sequence shown here is derived from an EMBL/GenBank/DDBJ whole genome shotgun (WGS) entry which is preliminary data.</text>
</comment>
<evidence type="ECO:0000313" key="3">
    <source>
        <dbReference type="Proteomes" id="UP000531659"/>
    </source>
</evidence>